<feature type="transmembrane region" description="Helical" evidence="8">
    <location>
        <begin position="45"/>
        <end position="69"/>
    </location>
</feature>
<dbReference type="Pfam" id="PF06432">
    <property type="entry name" value="GPI2"/>
    <property type="match status" value="1"/>
</dbReference>
<feature type="transmembrane region" description="Helical" evidence="8">
    <location>
        <begin position="112"/>
        <end position="129"/>
    </location>
</feature>
<organism evidence="9 10">
    <name type="scientific">Cylicocyclus nassatus</name>
    <name type="common">Nematode worm</name>
    <dbReference type="NCBI Taxonomy" id="53992"/>
    <lineage>
        <taxon>Eukaryota</taxon>
        <taxon>Metazoa</taxon>
        <taxon>Ecdysozoa</taxon>
        <taxon>Nematoda</taxon>
        <taxon>Chromadorea</taxon>
        <taxon>Rhabditida</taxon>
        <taxon>Rhabditina</taxon>
        <taxon>Rhabditomorpha</taxon>
        <taxon>Strongyloidea</taxon>
        <taxon>Strongylidae</taxon>
        <taxon>Cylicocyclus</taxon>
    </lineage>
</organism>
<evidence type="ECO:0000256" key="5">
    <source>
        <dbReference type="ARBA" id="ARBA00022692"/>
    </source>
</evidence>
<evidence type="ECO:0000256" key="7">
    <source>
        <dbReference type="ARBA" id="ARBA00023136"/>
    </source>
</evidence>
<reference evidence="9" key="1">
    <citation type="submission" date="2023-07" db="EMBL/GenBank/DDBJ databases">
        <authorList>
            <consortium name="CYATHOMIX"/>
        </authorList>
    </citation>
    <scope>NUCLEOTIDE SEQUENCE</scope>
    <source>
        <strain evidence="9">N/A</strain>
    </source>
</reference>
<feature type="transmembrane region" description="Helical" evidence="8">
    <location>
        <begin position="242"/>
        <end position="262"/>
    </location>
</feature>
<comment type="similarity">
    <text evidence="3">Belongs to the PIGC family.</text>
</comment>
<dbReference type="PANTHER" id="PTHR12982">
    <property type="entry name" value="PHOSPHATIDYLINOSITOL GLYCAN, CLASS C"/>
    <property type="match status" value="1"/>
</dbReference>
<keyword evidence="4" id="KW-0337">GPI-anchor biosynthesis</keyword>
<dbReference type="EMBL" id="CATQJL010000112">
    <property type="protein sequence ID" value="CAJ0595623.1"/>
    <property type="molecule type" value="Genomic_DNA"/>
</dbReference>
<dbReference type="GO" id="GO:0000506">
    <property type="term" value="C:glycosylphosphatidylinositol-N-acetylglucosaminyltransferase (GPI-GnT) complex"/>
    <property type="evidence" value="ECO:0007669"/>
    <property type="project" value="TreeGrafter"/>
</dbReference>
<dbReference type="PANTHER" id="PTHR12982:SF0">
    <property type="entry name" value="PHOSPHATIDYLINOSITOL N-ACETYLGLUCOSAMINYLTRANSFERASE SUBUNIT C"/>
    <property type="match status" value="1"/>
</dbReference>
<dbReference type="Proteomes" id="UP001176961">
    <property type="component" value="Unassembled WGS sequence"/>
</dbReference>
<evidence type="ECO:0000313" key="10">
    <source>
        <dbReference type="Proteomes" id="UP001176961"/>
    </source>
</evidence>
<evidence type="ECO:0000256" key="1">
    <source>
        <dbReference type="ARBA" id="ARBA00004141"/>
    </source>
</evidence>
<evidence type="ECO:0000256" key="2">
    <source>
        <dbReference type="ARBA" id="ARBA00004687"/>
    </source>
</evidence>
<evidence type="ECO:0000256" key="3">
    <source>
        <dbReference type="ARBA" id="ARBA00008321"/>
    </source>
</evidence>
<feature type="transmembrane region" description="Helical" evidence="8">
    <location>
        <begin position="81"/>
        <end position="100"/>
    </location>
</feature>
<evidence type="ECO:0000256" key="6">
    <source>
        <dbReference type="ARBA" id="ARBA00022989"/>
    </source>
</evidence>
<evidence type="ECO:0000256" key="8">
    <source>
        <dbReference type="SAM" id="Phobius"/>
    </source>
</evidence>
<feature type="transmembrane region" description="Helical" evidence="8">
    <location>
        <begin position="191"/>
        <end position="209"/>
    </location>
</feature>
<keyword evidence="5 8" id="KW-0812">Transmembrane</keyword>
<feature type="transmembrane region" description="Helical" evidence="8">
    <location>
        <begin position="141"/>
        <end position="160"/>
    </location>
</feature>
<feature type="transmembrane region" description="Helical" evidence="8">
    <location>
        <begin position="216"/>
        <end position="236"/>
    </location>
</feature>
<proteinExistence type="inferred from homology"/>
<keyword evidence="10" id="KW-1185">Reference proteome</keyword>
<evidence type="ECO:0000313" key="9">
    <source>
        <dbReference type="EMBL" id="CAJ0595623.1"/>
    </source>
</evidence>
<evidence type="ECO:0008006" key="11">
    <source>
        <dbReference type="Google" id="ProtNLM"/>
    </source>
</evidence>
<keyword evidence="6 8" id="KW-1133">Transmembrane helix</keyword>
<dbReference type="GO" id="GO:0006506">
    <property type="term" value="P:GPI anchor biosynthetic process"/>
    <property type="evidence" value="ECO:0007669"/>
    <property type="project" value="UniProtKB-KW"/>
</dbReference>
<dbReference type="AlphaFoldDB" id="A0AA36M1J3"/>
<evidence type="ECO:0000256" key="4">
    <source>
        <dbReference type="ARBA" id="ARBA00022502"/>
    </source>
</evidence>
<sequence length="284" mass="32114">MASSKQFKWQKILYKRQPFPDNYSGGDEQFLSELKKNLSAVKYTYWEAVFGVARLVFHLNLIVLLYIIFEYVFANVLTADVLAIALISTSVVLYVVYAFVMTNASVDFLDHLYTVVVLLIFGYATTPAIRTLTDTISTDTIFALSFITALISCVFHDYGINAPIVSYQLSVSSGLSSAVFLLSRLNSNDVAFVMLSMAFALHAFTPIIRNLLFAQYTIISSILTLSLSICSTYFLWTLYVELAVIWALFQIFLLFVCPYVLIVKQKSKQTLHGPWDEAILRKQN</sequence>
<dbReference type="PIRSF" id="PIRSF016104">
    <property type="entry name" value="GPI2"/>
    <property type="match status" value="1"/>
</dbReference>
<name>A0AA36M1J3_CYLNA</name>
<dbReference type="InterPro" id="IPR009450">
    <property type="entry name" value="Plno_GlcNAc_GPI2"/>
</dbReference>
<accession>A0AA36M1J3</accession>
<protein>
    <recommendedName>
        <fullName evidence="11">Phosphatidylinositol N-acetylglucosaminyltransferase subunit C</fullName>
    </recommendedName>
</protein>
<comment type="pathway">
    <text evidence="2">Glycolipid biosynthesis; glycosylphosphatidylinositol-anchor biosynthesis.</text>
</comment>
<keyword evidence="7 8" id="KW-0472">Membrane</keyword>
<comment type="subcellular location">
    <subcellularLocation>
        <location evidence="1">Membrane</location>
        <topology evidence="1">Multi-pass membrane protein</topology>
    </subcellularLocation>
</comment>
<gene>
    <name evidence="9" type="ORF">CYNAS_LOCUS7606</name>
</gene>
<comment type="caution">
    <text evidence="9">The sequence shown here is derived from an EMBL/GenBank/DDBJ whole genome shotgun (WGS) entry which is preliminary data.</text>
</comment>